<dbReference type="OMA" id="AKTACIW"/>
<dbReference type="PRINTS" id="PR00081">
    <property type="entry name" value="GDHRDH"/>
</dbReference>
<dbReference type="InterPro" id="IPR055280">
    <property type="entry name" value="TIC32"/>
</dbReference>
<protein>
    <recommendedName>
        <fullName evidence="4">Short-chain dehydrogenase TIC 32, chloroplastic</fullName>
    </recommendedName>
</protein>
<sequence>MWPWSGKGASGFSSTSTAEEVTQGIDATGLTAIVTGGSSGMGEETARVLALRGAHVVLAVRNTAAGQTSKDKILKQTPTAKVDVMELDLSSMASVKKFVSEFKSAALPLNLLINNAGVCQLPYQLSVDGIEMQFATNHVGHFLLTDLLLDTMKETSRRSNVEGRIVNVSSVVHYWQGICFEKINDESSYGRFSAYRVSKLANILHANELSRRLREEGAKVTANSLHPGLVTTKIVDHLPPDHRIFMRIIKLMSFLFIKEISQGAATICYVALHPQVEGVSGKYFSGCKLCNPSALATDTNLAKKLWDFTSNLIK</sequence>
<reference evidence="2" key="1">
    <citation type="submission" date="2021-01" db="UniProtKB">
        <authorList>
            <consortium name="EnsemblPlants"/>
        </authorList>
    </citation>
    <scope>IDENTIFICATION</scope>
</reference>
<organism evidence="2 3">
    <name type="scientific">Kalanchoe fedtschenkoi</name>
    <name type="common">Lavender scallops</name>
    <name type="synonym">South American air plant</name>
    <dbReference type="NCBI Taxonomy" id="63787"/>
    <lineage>
        <taxon>Eukaryota</taxon>
        <taxon>Viridiplantae</taxon>
        <taxon>Streptophyta</taxon>
        <taxon>Embryophyta</taxon>
        <taxon>Tracheophyta</taxon>
        <taxon>Spermatophyta</taxon>
        <taxon>Magnoliopsida</taxon>
        <taxon>eudicotyledons</taxon>
        <taxon>Gunneridae</taxon>
        <taxon>Pentapetalae</taxon>
        <taxon>Saxifragales</taxon>
        <taxon>Crassulaceae</taxon>
        <taxon>Kalanchoe</taxon>
    </lineage>
</organism>
<evidence type="ECO:0000313" key="2">
    <source>
        <dbReference type="EnsemblPlants" id="Kaladp0055s0357.1.v1.1"/>
    </source>
</evidence>
<accession>A0A7N0U6A2</accession>
<dbReference type="EnsemblPlants" id="Kaladp0055s0357.1.v1.1">
    <property type="protein sequence ID" value="Kaladp0055s0357.1.v1.1"/>
    <property type="gene ID" value="Kaladp0055s0357.v1.1"/>
</dbReference>
<dbReference type="PRINTS" id="PR00080">
    <property type="entry name" value="SDRFAMILY"/>
</dbReference>
<name>A0A7N0U6A2_KALFE</name>
<dbReference type="Gene3D" id="3.40.50.720">
    <property type="entry name" value="NAD(P)-binding Rossmann-like Domain"/>
    <property type="match status" value="1"/>
</dbReference>
<keyword evidence="3" id="KW-1185">Reference proteome</keyword>
<dbReference type="CDD" id="cd05327">
    <property type="entry name" value="retinol-DH_like_SDR_c_like"/>
    <property type="match status" value="1"/>
</dbReference>
<evidence type="ECO:0000313" key="3">
    <source>
        <dbReference type="Proteomes" id="UP000594263"/>
    </source>
</evidence>
<evidence type="ECO:0008006" key="4">
    <source>
        <dbReference type="Google" id="ProtNLM"/>
    </source>
</evidence>
<dbReference type="PANTHER" id="PTHR48476">
    <property type="entry name" value="SHORT-CHAIN DEHYDROGENASE TIC 32, CHLOROPLASTIC-LIKE"/>
    <property type="match status" value="1"/>
</dbReference>
<dbReference type="Proteomes" id="UP000594263">
    <property type="component" value="Unplaced"/>
</dbReference>
<evidence type="ECO:0000256" key="1">
    <source>
        <dbReference type="RuleBase" id="RU000363"/>
    </source>
</evidence>
<dbReference type="SUPFAM" id="SSF51735">
    <property type="entry name" value="NAD(P)-binding Rossmann-fold domains"/>
    <property type="match status" value="1"/>
</dbReference>
<dbReference type="Pfam" id="PF00106">
    <property type="entry name" value="adh_short"/>
    <property type="match status" value="1"/>
</dbReference>
<proteinExistence type="inferred from homology"/>
<dbReference type="AlphaFoldDB" id="A0A7N0U6A2"/>
<dbReference type="InterPro" id="IPR002347">
    <property type="entry name" value="SDR_fam"/>
</dbReference>
<dbReference type="InterPro" id="IPR036291">
    <property type="entry name" value="NAD(P)-bd_dom_sf"/>
</dbReference>
<dbReference type="Gramene" id="Kaladp0055s0357.1.v1.1">
    <property type="protein sequence ID" value="Kaladp0055s0357.1.v1.1"/>
    <property type="gene ID" value="Kaladp0055s0357.v1.1"/>
</dbReference>
<comment type="similarity">
    <text evidence="1">Belongs to the short-chain dehydrogenases/reductases (SDR) family.</text>
</comment>
<dbReference type="PANTHER" id="PTHR48476:SF1">
    <property type="entry name" value="SHORT-CHAIN DEHYDROGENASE TIC 32, CHLOROPLASTIC-LIKE"/>
    <property type="match status" value="1"/>
</dbReference>